<dbReference type="SUPFAM" id="SSF48179">
    <property type="entry name" value="6-phosphogluconate dehydrogenase C-terminal domain-like"/>
    <property type="match status" value="1"/>
</dbReference>
<dbReference type="AlphaFoldDB" id="A0A2U1TVN7"/>
<keyword evidence="1" id="KW-0560">Oxidoreductase</keyword>
<dbReference type="PANTHER" id="PTHR38015:SF1">
    <property type="entry name" value="OPINE DEHYDROGENASE DOMAIN-CONTAINING PROTEIN"/>
    <property type="match status" value="1"/>
</dbReference>
<evidence type="ECO:0000259" key="3">
    <source>
        <dbReference type="Pfam" id="PF02317"/>
    </source>
</evidence>
<dbReference type="InterPro" id="IPR051729">
    <property type="entry name" value="Opine/Lysopine_DH"/>
</dbReference>
<dbReference type="Pfam" id="PF02317">
    <property type="entry name" value="Octopine_DH"/>
    <property type="match status" value="1"/>
</dbReference>
<reference evidence="4 5" key="1">
    <citation type="submission" date="2018-04" db="EMBL/GenBank/DDBJ databases">
        <title>Brenneria corticis sp.nov.</title>
        <authorList>
            <person name="Li Y."/>
        </authorList>
    </citation>
    <scope>NUCLEOTIDE SEQUENCE [LARGE SCALE GENOMIC DNA]</scope>
    <source>
        <strain evidence="4 5">CFCC 11842</strain>
    </source>
</reference>
<accession>A0A2U1TVN7</accession>
<dbReference type="InterPro" id="IPR013328">
    <property type="entry name" value="6PGD_dom2"/>
</dbReference>
<dbReference type="RefSeq" id="WP_136167353.1">
    <property type="nucleotide sequence ID" value="NZ_KZ819084.1"/>
</dbReference>
<feature type="domain" description="Opine dehydrogenase" evidence="3">
    <location>
        <begin position="183"/>
        <end position="325"/>
    </location>
</feature>
<comment type="caution">
    <text evidence="4">The sequence shown here is derived from an EMBL/GenBank/DDBJ whole genome shotgun (WGS) entry which is preliminary data.</text>
</comment>
<organism evidence="4 5">
    <name type="scientific">Brenneria corticis</name>
    <dbReference type="NCBI Taxonomy" id="2173106"/>
    <lineage>
        <taxon>Bacteria</taxon>
        <taxon>Pseudomonadati</taxon>
        <taxon>Pseudomonadota</taxon>
        <taxon>Gammaproteobacteria</taxon>
        <taxon>Enterobacterales</taxon>
        <taxon>Pectobacteriaceae</taxon>
        <taxon>Brenneria</taxon>
    </lineage>
</organism>
<dbReference type="SUPFAM" id="SSF51735">
    <property type="entry name" value="NAD(P)-binding Rossmann-fold domains"/>
    <property type="match status" value="1"/>
</dbReference>
<sequence>MKVAILGAGNIGFASAAWLAHRGHQPILWSPAAEDLAPLQANQRRLSFSGVIDGACQPEVTTDIAYAVNAADALFICVPGYAHKTVIDSLVRHIRGGQPAIINSACSLSALYLSKRLAERRIDAPIITWGTTLLTARRQAGGYSVAIMAARRIVHVATLPMQANQQAIALCGTLFGDHFQAQRNTLATSLININPIAHLGLALCNITRIEREESWPQYHYLTPGVANLIGALEQERQTVARRFGLQIHGIEEHFQQSFNVAQNTLADIAAELHRRRGGPAGPTSMDTRFILEDTPYGLAFAEAIAQKAGIALTLHSSVINVAAAIWKKDLRQQNNILPELGLEAMSLSEFDRVVCDGFR</sequence>
<dbReference type="Gene3D" id="3.40.50.720">
    <property type="entry name" value="NAD(P)-binding Rossmann-like Domain"/>
    <property type="match status" value="1"/>
</dbReference>
<dbReference type="Proteomes" id="UP000296159">
    <property type="component" value="Unassembled WGS sequence"/>
</dbReference>
<dbReference type="InterPro" id="IPR011128">
    <property type="entry name" value="G3P_DH_NAD-dep_N"/>
</dbReference>
<dbReference type="GO" id="GO:0051287">
    <property type="term" value="F:NAD binding"/>
    <property type="evidence" value="ECO:0007669"/>
    <property type="project" value="InterPro"/>
</dbReference>
<gene>
    <name evidence="4" type="ORF">DDT56_15635</name>
</gene>
<evidence type="ECO:0000259" key="2">
    <source>
        <dbReference type="Pfam" id="PF01210"/>
    </source>
</evidence>
<evidence type="ECO:0000313" key="4">
    <source>
        <dbReference type="EMBL" id="PWC13476.1"/>
    </source>
</evidence>
<feature type="domain" description="Glycerol-3-phosphate dehydrogenase NAD-dependent N-terminal" evidence="2">
    <location>
        <begin position="2"/>
        <end position="102"/>
    </location>
</feature>
<dbReference type="PANTHER" id="PTHR38015">
    <property type="entry name" value="BLR6086 PROTEIN"/>
    <property type="match status" value="1"/>
</dbReference>
<keyword evidence="5" id="KW-1185">Reference proteome</keyword>
<dbReference type="Pfam" id="PF01210">
    <property type="entry name" value="NAD_Gly3P_dh_N"/>
    <property type="match status" value="1"/>
</dbReference>
<proteinExistence type="predicted"/>
<protein>
    <submittedName>
        <fullName evidence="4">NAD/NADP octopine/nopaline dehydrogenase</fullName>
    </submittedName>
</protein>
<dbReference type="InterPro" id="IPR008927">
    <property type="entry name" value="6-PGluconate_DH-like_C_sf"/>
</dbReference>
<dbReference type="EMBL" id="QDKH01000018">
    <property type="protein sequence ID" value="PWC13476.1"/>
    <property type="molecule type" value="Genomic_DNA"/>
</dbReference>
<dbReference type="GO" id="GO:0046168">
    <property type="term" value="P:glycerol-3-phosphate catabolic process"/>
    <property type="evidence" value="ECO:0007669"/>
    <property type="project" value="InterPro"/>
</dbReference>
<dbReference type="GO" id="GO:0016616">
    <property type="term" value="F:oxidoreductase activity, acting on the CH-OH group of donors, NAD or NADP as acceptor"/>
    <property type="evidence" value="ECO:0007669"/>
    <property type="project" value="InterPro"/>
</dbReference>
<dbReference type="InterPro" id="IPR036291">
    <property type="entry name" value="NAD(P)-bd_dom_sf"/>
</dbReference>
<dbReference type="InterPro" id="IPR003421">
    <property type="entry name" value="Opine_DH"/>
</dbReference>
<evidence type="ECO:0000256" key="1">
    <source>
        <dbReference type="ARBA" id="ARBA00023002"/>
    </source>
</evidence>
<evidence type="ECO:0000313" key="5">
    <source>
        <dbReference type="Proteomes" id="UP000296159"/>
    </source>
</evidence>
<name>A0A2U1TVN7_9GAMM</name>
<dbReference type="Gene3D" id="1.10.1040.10">
    <property type="entry name" value="N-(1-d-carboxylethyl)-l-norvaline Dehydrogenase, domain 2"/>
    <property type="match status" value="1"/>
</dbReference>